<feature type="transmembrane region" description="Helical" evidence="5">
    <location>
        <begin position="12"/>
        <end position="36"/>
    </location>
</feature>
<keyword evidence="8" id="KW-1185">Reference proteome</keyword>
<keyword evidence="5" id="KW-1133">Transmembrane helix</keyword>
<evidence type="ECO:0000256" key="5">
    <source>
        <dbReference type="SAM" id="Phobius"/>
    </source>
</evidence>
<organism evidence="7 8">
    <name type="scientific">Tardiphaga alba</name>
    <dbReference type="NCBI Taxonomy" id="340268"/>
    <lineage>
        <taxon>Bacteria</taxon>
        <taxon>Pseudomonadati</taxon>
        <taxon>Pseudomonadota</taxon>
        <taxon>Alphaproteobacteria</taxon>
        <taxon>Hyphomicrobiales</taxon>
        <taxon>Nitrobacteraceae</taxon>
        <taxon>Tardiphaga</taxon>
    </lineage>
</organism>
<dbReference type="RefSeq" id="WP_211908500.1">
    <property type="nucleotide sequence ID" value="NZ_CP036498.1"/>
</dbReference>
<dbReference type="Pfam" id="PF00034">
    <property type="entry name" value="Cytochrom_C"/>
    <property type="match status" value="1"/>
</dbReference>
<evidence type="ECO:0000256" key="1">
    <source>
        <dbReference type="ARBA" id="ARBA00022617"/>
    </source>
</evidence>
<keyword evidence="5" id="KW-0812">Transmembrane</keyword>
<evidence type="ECO:0000256" key="2">
    <source>
        <dbReference type="ARBA" id="ARBA00022723"/>
    </source>
</evidence>
<keyword evidence="1 4" id="KW-0349">Heme</keyword>
<reference evidence="7 8" key="1">
    <citation type="submission" date="2019-02" db="EMBL/GenBank/DDBJ databases">
        <title>Emended description of the genus Rhodopseudomonas and description of Rhodopseudomonas albus sp. nov., a non-phototrophic, heavy-metal-tolerant bacterium isolated from garden soil.</title>
        <authorList>
            <person name="Bao Z."/>
            <person name="Cao W.W."/>
            <person name="Sato Y."/>
            <person name="Nishizawa T."/>
            <person name="Zhao J."/>
            <person name="Guo Y."/>
            <person name="Ohta H."/>
        </authorList>
    </citation>
    <scope>NUCLEOTIDE SEQUENCE [LARGE SCALE GENOMIC DNA]</scope>
    <source>
        <strain evidence="7 8">SK50-23</strain>
    </source>
</reference>
<accession>A0ABX8AE41</accession>
<protein>
    <submittedName>
        <fullName evidence="7">C-type cytochrome</fullName>
    </submittedName>
</protein>
<evidence type="ECO:0000259" key="6">
    <source>
        <dbReference type="PROSITE" id="PS51007"/>
    </source>
</evidence>
<dbReference type="EMBL" id="CP036498">
    <property type="protein sequence ID" value="QUS40085.1"/>
    <property type="molecule type" value="Genomic_DNA"/>
</dbReference>
<feature type="domain" description="Cytochrome c" evidence="6">
    <location>
        <begin position="214"/>
        <end position="323"/>
    </location>
</feature>
<dbReference type="SUPFAM" id="SSF46626">
    <property type="entry name" value="Cytochrome c"/>
    <property type="match status" value="2"/>
</dbReference>
<dbReference type="PANTHER" id="PTHR35008">
    <property type="entry name" value="BLL4482 PROTEIN-RELATED"/>
    <property type="match status" value="1"/>
</dbReference>
<dbReference type="PROSITE" id="PS51007">
    <property type="entry name" value="CYTC"/>
    <property type="match status" value="2"/>
</dbReference>
<dbReference type="InterPro" id="IPR009056">
    <property type="entry name" value="Cyt_c-like_dom"/>
</dbReference>
<dbReference type="Proteomes" id="UP000682843">
    <property type="component" value="Chromosome"/>
</dbReference>
<evidence type="ECO:0000256" key="4">
    <source>
        <dbReference type="PROSITE-ProRule" id="PRU00433"/>
    </source>
</evidence>
<name>A0ABX8AE41_9BRAD</name>
<keyword evidence="5" id="KW-0472">Membrane</keyword>
<dbReference type="InterPro" id="IPR036909">
    <property type="entry name" value="Cyt_c-like_dom_sf"/>
</dbReference>
<gene>
    <name evidence="7" type="ORF">RPMA_15545</name>
</gene>
<proteinExistence type="predicted"/>
<keyword evidence="3 4" id="KW-0408">Iron</keyword>
<feature type="domain" description="Cytochrome c" evidence="6">
    <location>
        <begin position="51"/>
        <end position="162"/>
    </location>
</feature>
<evidence type="ECO:0000313" key="7">
    <source>
        <dbReference type="EMBL" id="QUS40085.1"/>
    </source>
</evidence>
<evidence type="ECO:0000313" key="8">
    <source>
        <dbReference type="Proteomes" id="UP000682843"/>
    </source>
</evidence>
<dbReference type="Gene3D" id="1.10.760.10">
    <property type="entry name" value="Cytochrome c-like domain"/>
    <property type="match status" value="2"/>
</dbReference>
<keyword evidence="2 4" id="KW-0479">Metal-binding</keyword>
<dbReference type="InterPro" id="IPR051459">
    <property type="entry name" value="Cytochrome_c-type_DH"/>
</dbReference>
<dbReference type="PANTHER" id="PTHR35008:SF8">
    <property type="entry name" value="ALCOHOL DEHYDROGENASE CYTOCHROME C SUBUNIT"/>
    <property type="match status" value="1"/>
</dbReference>
<sequence>MSGPRKTRKALLTKGIAITALLGVAGFFTLTSPWAWSLIHPSRDVADSGPADLKNGRDVFVASDCATCHATPNQPDHLKLGGGRVLDTEFGKFRMPNISSDPKDGIGGWTLAQFTRAVREGVGPAKFLPDGQNLYPSFPYTSYQRLSANDVRDMFAFMKTLPAVAGKVPDHELKFPYNIRRGIGVWRLAFLDGKPLDDNAAQAGKTGAPLSQADLVARGRYLVEGAGHCAECHSPRNFMGVIADAKRYGGGQAPDGKSFFPNISQHDTGINFWAEASIVSYLKTGISPLGKTAGGDMAEVIANTKQLPDRDLKAIAAYLKTLPGVDNPAPGQPSPNYTAKVVTIPVQKNEVPLPTSTAADIAKSPVLFTTATKPLYLDQAAMRDATKSSGKLLGAAKLMVEERQGDRIKVRLDGWQPEGVTSVVYAARGKRIVAAVLDEDAIAKVERGAFETDKDSGARWAQVKASIWIDSAGLNVKQENLWQFSSNLLSSSCSTCHSLNTPEHFTANQWIGTLGAMRRYTSLSNDEYRLLLAYVQNHAKDMGGHH</sequence>
<evidence type="ECO:0000256" key="3">
    <source>
        <dbReference type="ARBA" id="ARBA00023004"/>
    </source>
</evidence>